<dbReference type="EMBL" id="CP021425">
    <property type="protein sequence ID" value="ARU56464.1"/>
    <property type="molecule type" value="Genomic_DNA"/>
</dbReference>
<evidence type="ECO:0000313" key="3">
    <source>
        <dbReference type="EMBL" id="ARU56464.1"/>
    </source>
</evidence>
<protein>
    <recommendedName>
        <fullName evidence="2">DUF11 domain-containing protein</fullName>
    </recommendedName>
</protein>
<name>A0A1Y0IAL3_9GAMM</name>
<reference evidence="3 4" key="1">
    <citation type="submission" date="2017-05" db="EMBL/GenBank/DDBJ databases">
        <title>Genomic insights into alkan degradation activity of Oleiphilus messinensis.</title>
        <authorList>
            <person name="Kozyavkin S.A."/>
            <person name="Slesarev A.I."/>
            <person name="Golyshin P.N."/>
            <person name="Korzhenkov A."/>
            <person name="Golyshina O.N."/>
            <person name="Toshchakov S.V."/>
        </authorList>
    </citation>
    <scope>NUCLEOTIDE SEQUENCE [LARGE SCALE GENOMIC DNA]</scope>
    <source>
        <strain evidence="3 4">ME102</strain>
    </source>
</reference>
<feature type="chain" id="PRO_5012259743" description="DUF11 domain-containing protein" evidence="1">
    <location>
        <begin position="21"/>
        <end position="1067"/>
    </location>
</feature>
<feature type="domain" description="DUF11" evidence="2">
    <location>
        <begin position="166"/>
        <end position="276"/>
    </location>
</feature>
<dbReference type="OrthoDB" id="9758386at2"/>
<dbReference type="AlphaFoldDB" id="A0A1Y0IAL3"/>
<dbReference type="KEGG" id="ome:OLMES_2403"/>
<feature type="domain" description="DUF11" evidence="2">
    <location>
        <begin position="934"/>
        <end position="1033"/>
    </location>
</feature>
<evidence type="ECO:0000259" key="2">
    <source>
        <dbReference type="Pfam" id="PF01345"/>
    </source>
</evidence>
<dbReference type="InterPro" id="IPR051172">
    <property type="entry name" value="Chlamydia_OmcB"/>
</dbReference>
<feature type="domain" description="DUF11" evidence="2">
    <location>
        <begin position="553"/>
        <end position="648"/>
    </location>
</feature>
<keyword evidence="4" id="KW-1185">Reference proteome</keyword>
<feature type="domain" description="DUF11" evidence="2">
    <location>
        <begin position="813"/>
        <end position="901"/>
    </location>
</feature>
<dbReference type="InterPro" id="IPR047589">
    <property type="entry name" value="DUF11_rpt"/>
</dbReference>
<dbReference type="Gene3D" id="2.60.40.1170">
    <property type="entry name" value="Mu homology domain, subdomain B"/>
    <property type="match status" value="1"/>
</dbReference>
<dbReference type="PANTHER" id="PTHR34819">
    <property type="entry name" value="LARGE CYSTEINE-RICH PERIPLASMIC PROTEIN OMCB"/>
    <property type="match status" value="1"/>
</dbReference>
<organism evidence="3 4">
    <name type="scientific">Oleiphilus messinensis</name>
    <dbReference type="NCBI Taxonomy" id="141451"/>
    <lineage>
        <taxon>Bacteria</taxon>
        <taxon>Pseudomonadati</taxon>
        <taxon>Pseudomonadota</taxon>
        <taxon>Gammaproteobacteria</taxon>
        <taxon>Oceanospirillales</taxon>
        <taxon>Oleiphilaceae</taxon>
        <taxon>Oleiphilus</taxon>
    </lineage>
</organism>
<feature type="domain" description="DUF11" evidence="2">
    <location>
        <begin position="417"/>
        <end position="513"/>
    </location>
</feature>
<dbReference type="RefSeq" id="WP_087461446.1">
    <property type="nucleotide sequence ID" value="NZ_CP021425.1"/>
</dbReference>
<evidence type="ECO:0000313" key="4">
    <source>
        <dbReference type="Proteomes" id="UP000196027"/>
    </source>
</evidence>
<sequence>MFRRALYFLVISSCCTPLSAAPYVMAASESLTLNSSIDAVYGNTGNETVLITQSSTVDLDGNIERLELPNAHSNYQFEISGTVIRVRDSSNGVIAFRGLNGPVTIAFADGSANLTLTALDQATIAGVTLPVGSASTLSLSVNEQDKSSTASSPQTFERGFHADVIADKQYLNSGDRVRFTITVGNSEIAQIENVEVQLTVPEALTAFSIYYDVQPNVSSGCNTAGSNLTCQATEVPKWNLGTLASGETRTLTVDVSTNTGELDGTQITLPFTISADEKDAMELSETIWVESDADIDLTLSPSTDPVKAGDTFTYTVSMGKVATQLNNSTMTLTLPDGLTVISASDGGVNTNGTVTWEIGNVSELEHRVRMVTVQADSGLYDGHLQTSVAKLQYDGGLSVDAQTSNTVTIVEDALPIKVDITQQSTSVAAEGDVNYVFTVSNTGVSPVNDVDVRLILPPEVDAMSIYYDVAPNVSSGCNSLGSNLTCQAMEEVFWDLGTLAAGESRAINARVVMDTGLINGDLIALPVQVTAEGLNDRIDLLTTSVVNNDPTIDLAMSTTVDPVIPGETFSYWIDVSNASTSALSNATVTATLPEGVTFVSASDGGIQNDSQTVAWVLPSLSVFDARRREIVVTANNALVAGDILNSSVQVEHDGGHEIDQVSEYAITVVEETLPVNLKIDRLSATTTAEGTLDYTFTVGNDSLFPLDNVSLRLHLPSEISTMSIYYDVQPNVSSGCNSKGSNLTCQAFEEVYWNLGTLAAGETSTITARMFINTGLISGDLIKLPVQLTADGLNDDIQLLNVSKINNDPTVDLSLASSTDPVVPGQNYSYWIDFSNSTTGVLSNVVVTAQLPDNVTIQSISDSGVQGADNQVSWSLAELQVLQSERYEVTVSANTGLEAGDLLSSAVEISHESGSEIDQTAEQTLTVSESALPLAITIGTDSSTVESDGSVTYTFTVSNTSLFPVNSTQLRLHLPAEVDTFSIYDDVDPNVSSGCNSQGSNLTCQAYEEVFWDLDTLAARESSTVTATIKMKSGLITGDLIPLSVQLSADDLEDIISLIHTIAIQNN</sequence>
<dbReference type="NCBIfam" id="TIGR01451">
    <property type="entry name" value="B_ant_repeat"/>
    <property type="match status" value="1"/>
</dbReference>
<feature type="signal peptide" evidence="1">
    <location>
        <begin position="1"/>
        <end position="20"/>
    </location>
</feature>
<accession>A0A1Y0IAL3</accession>
<keyword evidence="1" id="KW-0732">Signal</keyword>
<dbReference type="Proteomes" id="UP000196027">
    <property type="component" value="Chromosome"/>
</dbReference>
<dbReference type="InterPro" id="IPR001434">
    <property type="entry name" value="OmcB-like_DUF11"/>
</dbReference>
<proteinExistence type="predicted"/>
<dbReference type="Pfam" id="PF01345">
    <property type="entry name" value="DUF11"/>
    <property type="match status" value="5"/>
</dbReference>
<gene>
    <name evidence="3" type="ORF">OLMES_2403</name>
</gene>
<evidence type="ECO:0000256" key="1">
    <source>
        <dbReference type="SAM" id="SignalP"/>
    </source>
</evidence>